<keyword evidence="1" id="KW-0812">Transmembrane</keyword>
<name>A0A1I6QL00_9SPHI</name>
<dbReference type="EMBL" id="FOZZ01000002">
    <property type="protein sequence ID" value="SFS53111.1"/>
    <property type="molecule type" value="Genomic_DNA"/>
</dbReference>
<keyword evidence="3" id="KW-1185">Reference proteome</keyword>
<accession>A0A1I6QL00</accession>
<sequence length="43" mass="5079">MSTSNISSEYFPLFKLKDEGAFNYFYQLHFFGLVSFAFNITKK</sequence>
<keyword evidence="1" id="KW-1133">Transmembrane helix</keyword>
<gene>
    <name evidence="2" type="ORF">SAMN05660206_102395</name>
</gene>
<evidence type="ECO:0000313" key="3">
    <source>
        <dbReference type="Proteomes" id="UP000198785"/>
    </source>
</evidence>
<dbReference type="AlphaFoldDB" id="A0A1I6QL00"/>
<organism evidence="2 3">
    <name type="scientific">Sphingobacterium wenxiniae</name>
    <dbReference type="NCBI Taxonomy" id="683125"/>
    <lineage>
        <taxon>Bacteria</taxon>
        <taxon>Pseudomonadati</taxon>
        <taxon>Bacteroidota</taxon>
        <taxon>Sphingobacteriia</taxon>
        <taxon>Sphingobacteriales</taxon>
        <taxon>Sphingobacteriaceae</taxon>
        <taxon>Sphingobacterium</taxon>
    </lineage>
</organism>
<proteinExistence type="predicted"/>
<evidence type="ECO:0000256" key="1">
    <source>
        <dbReference type="SAM" id="Phobius"/>
    </source>
</evidence>
<evidence type="ECO:0000313" key="2">
    <source>
        <dbReference type="EMBL" id="SFS53111.1"/>
    </source>
</evidence>
<reference evidence="2 3" key="1">
    <citation type="submission" date="2016-10" db="EMBL/GenBank/DDBJ databases">
        <authorList>
            <person name="de Groot N.N."/>
        </authorList>
    </citation>
    <scope>NUCLEOTIDE SEQUENCE [LARGE SCALE GENOMIC DNA]</scope>
    <source>
        <strain evidence="2 3">DSM 22789</strain>
    </source>
</reference>
<feature type="transmembrane region" description="Helical" evidence="1">
    <location>
        <begin position="24"/>
        <end position="41"/>
    </location>
</feature>
<protein>
    <submittedName>
        <fullName evidence="2">Uncharacterized protein</fullName>
    </submittedName>
</protein>
<dbReference type="Proteomes" id="UP000198785">
    <property type="component" value="Unassembled WGS sequence"/>
</dbReference>
<keyword evidence="1" id="KW-0472">Membrane</keyword>